<dbReference type="Proteomes" id="UP000297567">
    <property type="component" value="Unassembled WGS sequence"/>
</dbReference>
<evidence type="ECO:0000313" key="2">
    <source>
        <dbReference type="Proteomes" id="UP000297567"/>
    </source>
</evidence>
<accession>A0A4Z0ZVL6</accession>
<evidence type="ECO:0000313" key="1">
    <source>
        <dbReference type="EMBL" id="TGL58575.1"/>
    </source>
</evidence>
<keyword evidence="2" id="KW-1185">Reference proteome</keyword>
<protein>
    <submittedName>
        <fullName evidence="1">Helix-turn-helix domain-containing protein</fullName>
    </submittedName>
</protein>
<reference evidence="1" key="1">
    <citation type="journal article" date="2019" name="PLoS Negl. Trop. Dis.">
        <title>Revisiting the worldwide diversity of Leptospira species in the environment.</title>
        <authorList>
            <person name="Vincent A.T."/>
            <person name="Schiettekatte O."/>
            <person name="Bourhy P."/>
            <person name="Veyrier F.J."/>
            <person name="Picardeau M."/>
        </authorList>
    </citation>
    <scope>NUCLEOTIDE SEQUENCE [LARGE SCALE GENOMIC DNA]</scope>
    <source>
        <strain evidence="1">201702451</strain>
    </source>
</reference>
<comment type="caution">
    <text evidence="1">The sequence shown here is derived from an EMBL/GenBank/DDBJ whole genome shotgun (WGS) entry which is preliminary data.</text>
</comment>
<name>A0A4Z0ZVL6_9LEPT</name>
<dbReference type="RefSeq" id="WP_135645008.1">
    <property type="nucleotide sequence ID" value="NZ_RQGH01000035.1"/>
</dbReference>
<dbReference type="EMBL" id="RQGH01000035">
    <property type="protein sequence ID" value="TGL58575.1"/>
    <property type="molecule type" value="Genomic_DNA"/>
</dbReference>
<sequence length="183" mass="20675">MKHSNRTGIWIPREIECLHQLTVSEKYLLSEIRSLTLARGCFASNAYFATLLNKKPDTISKMITKLKRLNLISQKSFDGRKRELSYCLGLKSEARASVNPTDLPQKSYADSHSSGAAFVPSTSKVQKTHKKGSKDLWNEFLNWAAKLPPSTRERLQGISGPEFLNGKDKIFWNSFSLRSPILS</sequence>
<dbReference type="Pfam" id="PF13730">
    <property type="entry name" value="HTH_36"/>
    <property type="match status" value="1"/>
</dbReference>
<proteinExistence type="predicted"/>
<dbReference type="AlphaFoldDB" id="A0A4Z0ZVL6"/>
<gene>
    <name evidence="1" type="ORF">EHQ62_16900</name>
</gene>
<organism evidence="1 2">
    <name type="scientific">Leptospira jelokensis</name>
    <dbReference type="NCBI Taxonomy" id="2484931"/>
    <lineage>
        <taxon>Bacteria</taxon>
        <taxon>Pseudomonadati</taxon>
        <taxon>Spirochaetota</taxon>
        <taxon>Spirochaetia</taxon>
        <taxon>Leptospirales</taxon>
        <taxon>Leptospiraceae</taxon>
        <taxon>Leptospira</taxon>
    </lineage>
</organism>